<dbReference type="EMBL" id="AP019377">
    <property type="protein sequence ID" value="BBH95340.1"/>
    <property type="molecule type" value="Genomic_DNA"/>
</dbReference>
<dbReference type="CDD" id="cd06170">
    <property type="entry name" value="LuxR_C_like"/>
    <property type="match status" value="1"/>
</dbReference>
<name>A0A455T5R8_9CHLR</name>
<dbReference type="GO" id="GO:0003677">
    <property type="term" value="F:DNA binding"/>
    <property type="evidence" value="ECO:0007669"/>
    <property type="project" value="UniProtKB-KW"/>
</dbReference>
<dbReference type="Pfam" id="PF00072">
    <property type="entry name" value="Response_reg"/>
    <property type="match status" value="1"/>
</dbReference>
<dbReference type="InterPro" id="IPR011006">
    <property type="entry name" value="CheY-like_superfamily"/>
</dbReference>
<dbReference type="AlphaFoldDB" id="A0A455T5R8"/>
<evidence type="ECO:0000256" key="1">
    <source>
        <dbReference type="ARBA" id="ARBA00022553"/>
    </source>
</evidence>
<dbReference type="GO" id="GO:0006355">
    <property type="term" value="P:regulation of DNA-templated transcription"/>
    <property type="evidence" value="ECO:0007669"/>
    <property type="project" value="InterPro"/>
</dbReference>
<dbReference type="SMART" id="SM00448">
    <property type="entry name" value="REC"/>
    <property type="match status" value="1"/>
</dbReference>
<evidence type="ECO:0000256" key="2">
    <source>
        <dbReference type="ARBA" id="ARBA00023125"/>
    </source>
</evidence>
<evidence type="ECO:0000259" key="6">
    <source>
        <dbReference type="PROSITE" id="PS50110"/>
    </source>
</evidence>
<protein>
    <submittedName>
        <fullName evidence="7">DNA-binding response regulator</fullName>
    </submittedName>
</protein>
<dbReference type="PANTHER" id="PTHR43214:SF43">
    <property type="entry name" value="TWO-COMPONENT RESPONSE REGULATOR"/>
    <property type="match status" value="1"/>
</dbReference>
<accession>A0A455T5R8</accession>
<dbReference type="PROSITE" id="PS50110">
    <property type="entry name" value="RESPONSE_REGULATORY"/>
    <property type="match status" value="1"/>
</dbReference>
<dbReference type="PROSITE" id="PS50043">
    <property type="entry name" value="HTH_LUXR_2"/>
    <property type="match status" value="1"/>
</dbReference>
<dbReference type="InterPro" id="IPR016032">
    <property type="entry name" value="Sig_transdc_resp-reg_C-effctor"/>
</dbReference>
<evidence type="ECO:0000313" key="7">
    <source>
        <dbReference type="EMBL" id="BBH95340.1"/>
    </source>
</evidence>
<feature type="domain" description="Response regulatory" evidence="6">
    <location>
        <begin position="33"/>
        <end position="149"/>
    </location>
</feature>
<dbReference type="GO" id="GO:0000160">
    <property type="term" value="P:phosphorelay signal transduction system"/>
    <property type="evidence" value="ECO:0007669"/>
    <property type="project" value="InterPro"/>
</dbReference>
<dbReference type="PRINTS" id="PR00038">
    <property type="entry name" value="HTHLUXR"/>
</dbReference>
<dbReference type="SUPFAM" id="SSF46894">
    <property type="entry name" value="C-terminal effector domain of the bipartite response regulators"/>
    <property type="match status" value="1"/>
</dbReference>
<feature type="region of interest" description="Disordered" evidence="4">
    <location>
        <begin position="1"/>
        <end position="22"/>
    </location>
</feature>
<feature type="compositionally biased region" description="Basic and acidic residues" evidence="4">
    <location>
        <begin position="1"/>
        <end position="12"/>
    </location>
</feature>
<dbReference type="Gene3D" id="3.40.50.2300">
    <property type="match status" value="1"/>
</dbReference>
<feature type="domain" description="HTH luxR-type" evidence="5">
    <location>
        <begin position="174"/>
        <end position="239"/>
    </location>
</feature>
<organism evidence="7">
    <name type="scientific">Thermogemmatispora argillosa</name>
    <dbReference type="NCBI Taxonomy" id="2045280"/>
    <lineage>
        <taxon>Bacteria</taxon>
        <taxon>Bacillati</taxon>
        <taxon>Chloroflexota</taxon>
        <taxon>Ktedonobacteria</taxon>
        <taxon>Thermogemmatisporales</taxon>
        <taxon>Thermogemmatisporaceae</taxon>
        <taxon>Thermogemmatispora</taxon>
    </lineage>
</organism>
<gene>
    <name evidence="7" type="ORF">KTA_35390</name>
</gene>
<dbReference type="Pfam" id="PF00196">
    <property type="entry name" value="GerE"/>
    <property type="match status" value="1"/>
</dbReference>
<dbReference type="PANTHER" id="PTHR43214">
    <property type="entry name" value="TWO-COMPONENT RESPONSE REGULATOR"/>
    <property type="match status" value="1"/>
</dbReference>
<feature type="modified residue" description="4-aspartylphosphate" evidence="3">
    <location>
        <position position="84"/>
    </location>
</feature>
<evidence type="ECO:0000256" key="3">
    <source>
        <dbReference type="PROSITE-ProRule" id="PRU00169"/>
    </source>
</evidence>
<dbReference type="CDD" id="cd17535">
    <property type="entry name" value="REC_NarL-like"/>
    <property type="match status" value="1"/>
</dbReference>
<proteinExistence type="predicted"/>
<keyword evidence="1 3" id="KW-0597">Phosphoprotein</keyword>
<dbReference type="SMART" id="SM00421">
    <property type="entry name" value="HTH_LUXR"/>
    <property type="match status" value="1"/>
</dbReference>
<dbReference type="InterPro" id="IPR000792">
    <property type="entry name" value="Tscrpt_reg_LuxR_C"/>
</dbReference>
<evidence type="ECO:0000256" key="4">
    <source>
        <dbReference type="SAM" id="MobiDB-lite"/>
    </source>
</evidence>
<keyword evidence="2 7" id="KW-0238">DNA-binding</keyword>
<sequence length="250" mass="27566">MFSELREQDDSRMTIQAAPGAVNGDHEEQRVIRVLLADDHALVREGTRRLLEAESDVEVVAEAASGEEAVEAARRLNPDIAIMDIAMPGMGGIEATRQIKAHCPKTAVLVLSAYDDEQYLIALLEAGAAGFLLKNVHGQELVNAIRAVARGESVLQPSLTEKMMRRLTNRSHPAQRSSDLLSEREFDVLRLAARGLPNKEIARRLGLSIRTVHSHLANIFQKMQVGSRTEAVLQALRQGMISLQDTYDTQ</sequence>
<dbReference type="InterPro" id="IPR001789">
    <property type="entry name" value="Sig_transdc_resp-reg_receiver"/>
</dbReference>
<dbReference type="PROSITE" id="PS00622">
    <property type="entry name" value="HTH_LUXR_1"/>
    <property type="match status" value="1"/>
</dbReference>
<reference evidence="7" key="1">
    <citation type="submission" date="2018-12" db="EMBL/GenBank/DDBJ databases">
        <title>Novel natural products biosynthetic potential of the class Ktedonobacteria.</title>
        <authorList>
            <person name="Zheng Y."/>
            <person name="Saitou A."/>
            <person name="Wang C.M."/>
            <person name="Toyoda A."/>
            <person name="Minakuchi Y."/>
            <person name="Sekiguchi Y."/>
            <person name="Ueda K."/>
            <person name="Takano H."/>
            <person name="Sakai Y."/>
            <person name="Yokota A."/>
            <person name="Yabe S."/>
        </authorList>
    </citation>
    <scope>NUCLEOTIDE SEQUENCE</scope>
    <source>
        <strain evidence="7">A3-2</strain>
    </source>
</reference>
<dbReference type="InterPro" id="IPR058245">
    <property type="entry name" value="NreC/VraR/RcsB-like_REC"/>
</dbReference>
<dbReference type="InterPro" id="IPR039420">
    <property type="entry name" value="WalR-like"/>
</dbReference>
<evidence type="ECO:0000259" key="5">
    <source>
        <dbReference type="PROSITE" id="PS50043"/>
    </source>
</evidence>
<dbReference type="SUPFAM" id="SSF52172">
    <property type="entry name" value="CheY-like"/>
    <property type="match status" value="1"/>
</dbReference>